<dbReference type="InterPro" id="IPR029045">
    <property type="entry name" value="ClpP/crotonase-like_dom_sf"/>
</dbReference>
<keyword evidence="9 17" id="KW-0547">Nucleotide-binding</keyword>
<dbReference type="PROSITE" id="PS50989">
    <property type="entry name" value="COA_CT_CTER"/>
    <property type="match status" value="1"/>
</dbReference>
<dbReference type="NCBIfam" id="TIGR00513">
    <property type="entry name" value="accA"/>
    <property type="match status" value="1"/>
</dbReference>
<keyword evidence="6 17" id="KW-0963">Cytoplasm</keyword>
<evidence type="ECO:0000256" key="16">
    <source>
        <dbReference type="ARBA" id="ARBA00049152"/>
    </source>
</evidence>
<keyword evidence="11 17" id="KW-0276">Fatty acid metabolism</keyword>
<dbReference type="EMBL" id="JBHSFP010000025">
    <property type="protein sequence ID" value="MFC4534710.1"/>
    <property type="molecule type" value="Genomic_DNA"/>
</dbReference>
<accession>A0ABV9CN66</accession>
<evidence type="ECO:0000313" key="21">
    <source>
        <dbReference type="EMBL" id="MFC4534710.1"/>
    </source>
</evidence>
<evidence type="ECO:0000256" key="11">
    <source>
        <dbReference type="ARBA" id="ARBA00022832"/>
    </source>
</evidence>
<dbReference type="Proteomes" id="UP001596004">
    <property type="component" value="Unassembled WGS sequence"/>
</dbReference>
<comment type="pathway">
    <text evidence="2 17">Lipid metabolism; malonyl-CoA biosynthesis; malonyl-CoA from acetyl-CoA: step 1/1.</text>
</comment>
<dbReference type="Gene3D" id="3.90.226.10">
    <property type="entry name" value="2-enoyl-CoA Hydratase, Chain A, domain 1"/>
    <property type="match status" value="2"/>
</dbReference>
<evidence type="ECO:0000256" key="4">
    <source>
        <dbReference type="ARBA" id="ARBA00010284"/>
    </source>
</evidence>
<keyword evidence="22" id="KW-1185">Reference proteome</keyword>
<comment type="cofactor">
    <cofactor evidence="18">
        <name>Zn(2+)</name>
        <dbReference type="ChEBI" id="CHEBI:29105"/>
    </cofactor>
    <text evidence="18">Binds 1 zinc ion per subunit.</text>
</comment>
<feature type="domain" description="CoA carboxyltransferase C-terminal" evidence="20">
    <location>
        <begin position="290"/>
        <end position="534"/>
    </location>
</feature>
<dbReference type="InterPro" id="IPR001095">
    <property type="entry name" value="Acetyl_CoA_COase_a_su"/>
</dbReference>
<protein>
    <recommendedName>
        <fullName evidence="17 18">Multifunctional fusion protein</fullName>
    </recommendedName>
    <domain>
        <recommendedName>
            <fullName evidence="17">Acetyl-coenzyme A carboxylase carboxyl transferase subunit alpha</fullName>
            <shortName evidence="17">ACCase subunit alpha</shortName>
            <shortName evidence="17">Acetyl-CoA carboxylase carboxyltransferase subunit alpha</shortName>
            <ecNumber evidence="17">2.1.3.15</ecNumber>
        </recommendedName>
    </domain>
    <domain>
        <recommendedName>
            <fullName evidence="18">Acetyl-coenzyme A carboxylase carboxyl transferase subunit beta</fullName>
            <shortName evidence="18">ACCase subunit beta</shortName>
            <shortName evidence="18">Acetyl-CoA carboxylase carboxyltransferase subunit beta</shortName>
        </recommendedName>
    </domain>
</protein>
<keyword evidence="12 17" id="KW-0067">ATP-binding</keyword>
<comment type="function">
    <text evidence="15 18">Component of the acetyl coenzyme A carboxylase (ACC) complex. Biotin carboxylase (BC) catalyzes the carboxylation of biotin on its carrier protein (BCCP) and then the CO(2) group is transferred by the transcarboxylase to acetyl-CoA to form malonyl-CoA.</text>
</comment>
<dbReference type="GO" id="GO:0003989">
    <property type="term" value="F:acetyl-CoA carboxylase activity"/>
    <property type="evidence" value="ECO:0007669"/>
    <property type="project" value="UniProtKB-EC"/>
</dbReference>
<evidence type="ECO:0000259" key="19">
    <source>
        <dbReference type="PROSITE" id="PS50980"/>
    </source>
</evidence>
<feature type="binding site" evidence="18">
    <location>
        <position position="38"/>
    </location>
    <ligand>
        <name>Zn(2+)</name>
        <dbReference type="ChEBI" id="CHEBI:29105"/>
    </ligand>
</feature>
<evidence type="ECO:0000256" key="8">
    <source>
        <dbReference type="ARBA" id="ARBA00022679"/>
    </source>
</evidence>
<sequence length="557" mass="58105">MTAVCPATDTPAWIRCPGCQDPVYGEHHRRRLRVCAGCGHHDRLGARERLEQLLDRGTPSALTAAPTLTDPLDFTDTRPYSVRLEQARQGTGLAEAVMCVSASLKGRPVVAAVMDFAFMGGSLGCAVGERITAAAEHALSTRRPLVMVTASGGARMQEGALALMQMAKTAQALADLDDAGVLTVTVVTDPTYGGVAASYATLADVILAEAGAHMGFAGPRVIAGTIGQRLPDGFQTAETLLAGGLVDGVRRRTELRPSLAHLLAAAAWARDGRHVPHSWQDDAPPLVRHPGELPERDPWQTVALARDPGRPTTLDYACHLLEDFQELHGDRMSGDCPAIAGGIGRLDGVPVMLIGHQKGHDTRELVARGFGMGSPAGFRKAARLMRLAGKLGLPVVTLVDTPGACAGVEAEQGGQAHAIAGNLRLLSALPVPVVAVVTGEGGSGGALALAVADRVLALGNAVYSVISPEGCASILWRDPAAAPRAAGALRLTARDLLGQGVIDAVVPEPDGGAHRDPALTARRVGRALTATLHELARADPADLVAARRRRFRRFGVA</sequence>
<evidence type="ECO:0000256" key="17">
    <source>
        <dbReference type="HAMAP-Rule" id="MF_00823"/>
    </source>
</evidence>
<evidence type="ECO:0000256" key="9">
    <source>
        <dbReference type="ARBA" id="ARBA00022741"/>
    </source>
</evidence>
<feature type="zinc finger region" description="C4-type" evidence="18">
    <location>
        <begin position="16"/>
        <end position="38"/>
    </location>
</feature>
<dbReference type="PROSITE" id="PS50980">
    <property type="entry name" value="COA_CT_NTER"/>
    <property type="match status" value="1"/>
</dbReference>
<keyword evidence="8 17" id="KW-0808">Transferase</keyword>
<reference evidence="22" key="1">
    <citation type="journal article" date="2019" name="Int. J. Syst. Evol. Microbiol.">
        <title>The Global Catalogue of Microorganisms (GCM) 10K type strain sequencing project: providing services to taxonomists for standard genome sequencing and annotation.</title>
        <authorList>
            <consortium name="The Broad Institute Genomics Platform"/>
            <consortium name="The Broad Institute Genome Sequencing Center for Infectious Disease"/>
            <person name="Wu L."/>
            <person name="Ma J."/>
        </authorList>
    </citation>
    <scope>NUCLEOTIDE SEQUENCE [LARGE SCALE GENOMIC DNA]</scope>
    <source>
        <strain evidence="22">CGMCC 4.7132</strain>
    </source>
</reference>
<evidence type="ECO:0000256" key="2">
    <source>
        <dbReference type="ARBA" id="ARBA00004956"/>
    </source>
</evidence>
<dbReference type="HAMAP" id="MF_01395">
    <property type="entry name" value="AcetylCoA_CT_beta"/>
    <property type="match status" value="1"/>
</dbReference>
<keyword evidence="13 17" id="KW-0443">Lipid metabolism</keyword>
<feature type="binding site" evidence="18">
    <location>
        <position position="16"/>
    </location>
    <ligand>
        <name>Zn(2+)</name>
        <dbReference type="ChEBI" id="CHEBI:29105"/>
    </ligand>
</feature>
<evidence type="ECO:0000313" key="22">
    <source>
        <dbReference type="Proteomes" id="UP001596004"/>
    </source>
</evidence>
<comment type="subcellular location">
    <subcellularLocation>
        <location evidence="1 17">Cytoplasm</location>
    </subcellularLocation>
</comment>
<dbReference type="RefSeq" id="WP_380845891.1">
    <property type="nucleotide sequence ID" value="NZ_JBHSFP010000025.1"/>
</dbReference>
<dbReference type="SUPFAM" id="SSF52096">
    <property type="entry name" value="ClpP/crotonase"/>
    <property type="match status" value="2"/>
</dbReference>
<dbReference type="Pfam" id="PF03255">
    <property type="entry name" value="ACCA"/>
    <property type="match status" value="1"/>
</dbReference>
<evidence type="ECO:0000256" key="3">
    <source>
        <dbReference type="ARBA" id="ARBA00006276"/>
    </source>
</evidence>
<keyword evidence="7 17" id="KW-0444">Lipid biosynthesis</keyword>
<evidence type="ECO:0000256" key="18">
    <source>
        <dbReference type="HAMAP-Rule" id="MF_01395"/>
    </source>
</evidence>
<comment type="similarity">
    <text evidence="3">In the C-terminal section; belongs to the AccA family.</text>
</comment>
<dbReference type="PRINTS" id="PR01069">
    <property type="entry name" value="ACCCTRFRASEA"/>
</dbReference>
<comment type="catalytic activity">
    <reaction evidence="16 17">
        <text>N(6)-carboxybiotinyl-L-lysyl-[protein] + acetyl-CoA = N(6)-biotinyl-L-lysyl-[protein] + malonyl-CoA</text>
        <dbReference type="Rhea" id="RHEA:54728"/>
        <dbReference type="Rhea" id="RHEA-COMP:10505"/>
        <dbReference type="Rhea" id="RHEA-COMP:10506"/>
        <dbReference type="ChEBI" id="CHEBI:57288"/>
        <dbReference type="ChEBI" id="CHEBI:57384"/>
        <dbReference type="ChEBI" id="CHEBI:83144"/>
        <dbReference type="ChEBI" id="CHEBI:83145"/>
        <dbReference type="EC" id="2.1.3.15"/>
    </reaction>
</comment>
<organism evidence="21 22">
    <name type="scientific">Sphaerisporangium dianthi</name>
    <dbReference type="NCBI Taxonomy" id="1436120"/>
    <lineage>
        <taxon>Bacteria</taxon>
        <taxon>Bacillati</taxon>
        <taxon>Actinomycetota</taxon>
        <taxon>Actinomycetes</taxon>
        <taxon>Streptosporangiales</taxon>
        <taxon>Streptosporangiaceae</taxon>
        <taxon>Sphaerisporangium</taxon>
    </lineage>
</organism>
<evidence type="ECO:0000256" key="14">
    <source>
        <dbReference type="ARBA" id="ARBA00023160"/>
    </source>
</evidence>
<comment type="caution">
    <text evidence="21">The sequence shown here is derived from an EMBL/GenBank/DDBJ whole genome shotgun (WGS) entry which is preliminary data.</text>
</comment>
<evidence type="ECO:0000256" key="1">
    <source>
        <dbReference type="ARBA" id="ARBA00004496"/>
    </source>
</evidence>
<gene>
    <name evidence="18" type="primary">accD</name>
    <name evidence="17" type="synonym">accA</name>
    <name evidence="21" type="ORF">ACFO60_28465</name>
</gene>
<evidence type="ECO:0000256" key="7">
    <source>
        <dbReference type="ARBA" id="ARBA00022516"/>
    </source>
</evidence>
<evidence type="ECO:0000256" key="6">
    <source>
        <dbReference type="ARBA" id="ARBA00022490"/>
    </source>
</evidence>
<dbReference type="InterPro" id="IPR000438">
    <property type="entry name" value="Acetyl_CoA_COase_Trfase_b_su"/>
</dbReference>
<dbReference type="NCBIfam" id="NF004344">
    <property type="entry name" value="PRK05724.1"/>
    <property type="match status" value="1"/>
</dbReference>
<keyword evidence="14 17" id="KW-0275">Fatty acid biosynthesis</keyword>
<comment type="similarity">
    <text evidence="17">Belongs to the AccA family.</text>
</comment>
<evidence type="ECO:0000256" key="5">
    <source>
        <dbReference type="ARBA" id="ARBA00011664"/>
    </source>
</evidence>
<evidence type="ECO:0000256" key="13">
    <source>
        <dbReference type="ARBA" id="ARBA00023098"/>
    </source>
</evidence>
<comment type="similarity">
    <text evidence="4">In the N-terminal section; belongs to the AccD/PCCB family.</text>
</comment>
<proteinExistence type="inferred from homology"/>
<evidence type="ECO:0000259" key="20">
    <source>
        <dbReference type="PROSITE" id="PS50989"/>
    </source>
</evidence>
<comment type="subunit">
    <text evidence="17">Acetyl-CoA carboxylase is a heterohexamer composed of biotin carboxyl carrier protein (AccB), biotin carboxylase (AccC) and two subunits each of ACCase subunit alpha (AccA) and ACCase subunit beta (AccD).</text>
</comment>
<dbReference type="EC" id="2.1.3.15" evidence="17"/>
<dbReference type="HAMAP" id="MF_00823">
    <property type="entry name" value="AcetylCoA_CT_alpha"/>
    <property type="match status" value="1"/>
</dbReference>
<comment type="function">
    <text evidence="17">Component of the acetyl coenzyme A carboxylase (ACC) complex. First, biotin carboxylase catalyzes the carboxylation of biotin on its carrier protein (BCCP) and then the CO(2) group is transferred by the carboxyltransferase to acetyl-CoA to form malonyl-CoA.</text>
</comment>
<keyword evidence="21" id="KW-0436">Ligase</keyword>
<dbReference type="PANTHER" id="PTHR42853">
    <property type="entry name" value="ACETYL-COENZYME A CARBOXYLASE CARBOXYL TRANSFERASE SUBUNIT ALPHA"/>
    <property type="match status" value="1"/>
</dbReference>
<feature type="domain" description="CoA carboxyltransferase N-terminal" evidence="19">
    <location>
        <begin position="12"/>
        <end position="281"/>
    </location>
</feature>
<name>A0ABV9CN66_9ACTN</name>
<keyword evidence="18" id="KW-0479">Metal-binding</keyword>
<evidence type="ECO:0000256" key="12">
    <source>
        <dbReference type="ARBA" id="ARBA00022840"/>
    </source>
</evidence>
<feature type="binding site" evidence="18">
    <location>
        <position position="19"/>
    </location>
    <ligand>
        <name>Zn(2+)</name>
        <dbReference type="ChEBI" id="CHEBI:29105"/>
    </ligand>
</feature>
<evidence type="ECO:0000256" key="10">
    <source>
        <dbReference type="ARBA" id="ARBA00022771"/>
    </source>
</evidence>
<evidence type="ECO:0000256" key="15">
    <source>
        <dbReference type="ARBA" id="ARBA00025280"/>
    </source>
</evidence>
<keyword evidence="18" id="KW-0862">Zinc</keyword>
<comment type="subunit">
    <text evidence="5">Acetyl-CoA carboxylase is a heterotetramer composed of biotin carboxyl carrier protein (AccB), biotin carboxylase (AccC) and two subunits of ACCase subunit beta/alpha.</text>
</comment>
<feature type="binding site" evidence="18">
    <location>
        <position position="35"/>
    </location>
    <ligand>
        <name>Zn(2+)</name>
        <dbReference type="ChEBI" id="CHEBI:29105"/>
    </ligand>
</feature>
<dbReference type="InterPro" id="IPR011762">
    <property type="entry name" value="COA_CT_N"/>
</dbReference>
<comment type="similarity">
    <text evidence="18">Belongs to the AccD/PCCB family.</text>
</comment>
<dbReference type="PANTHER" id="PTHR42853:SF3">
    <property type="entry name" value="ACETYL-COENZYME A CARBOXYLASE CARBOXYL TRANSFERASE SUBUNIT ALPHA, CHLOROPLASTIC"/>
    <property type="match status" value="1"/>
</dbReference>
<dbReference type="NCBIfam" id="NF041504">
    <property type="entry name" value="AccA_sub"/>
    <property type="match status" value="1"/>
</dbReference>
<dbReference type="InterPro" id="IPR011763">
    <property type="entry name" value="COA_CT_C"/>
</dbReference>
<keyword evidence="10 18" id="KW-0863">Zinc-finger</keyword>